<proteinExistence type="predicted"/>
<dbReference type="AlphaFoldDB" id="A0A2J7RD10"/>
<name>A0A2J7RD10_9NEOP</name>
<evidence type="ECO:0000313" key="2">
    <source>
        <dbReference type="Proteomes" id="UP000235965"/>
    </source>
</evidence>
<protein>
    <submittedName>
        <fullName evidence="1">Uncharacterized protein</fullName>
    </submittedName>
</protein>
<sequence length="54" mass="6187">MDKEHIPKKILYSTIGGRRCAGKPRTRWIDVVKEDAKKLMGIRNWESSAISNMA</sequence>
<dbReference type="Proteomes" id="UP000235965">
    <property type="component" value="Unassembled WGS sequence"/>
</dbReference>
<organism evidence="1 2">
    <name type="scientific">Cryptotermes secundus</name>
    <dbReference type="NCBI Taxonomy" id="105785"/>
    <lineage>
        <taxon>Eukaryota</taxon>
        <taxon>Metazoa</taxon>
        <taxon>Ecdysozoa</taxon>
        <taxon>Arthropoda</taxon>
        <taxon>Hexapoda</taxon>
        <taxon>Insecta</taxon>
        <taxon>Pterygota</taxon>
        <taxon>Neoptera</taxon>
        <taxon>Polyneoptera</taxon>
        <taxon>Dictyoptera</taxon>
        <taxon>Blattodea</taxon>
        <taxon>Blattoidea</taxon>
        <taxon>Termitoidae</taxon>
        <taxon>Kalotermitidae</taxon>
        <taxon>Cryptotermitinae</taxon>
        <taxon>Cryptotermes</taxon>
    </lineage>
</organism>
<comment type="caution">
    <text evidence="1">The sequence shown here is derived from an EMBL/GenBank/DDBJ whole genome shotgun (WGS) entry which is preliminary data.</text>
</comment>
<gene>
    <name evidence="1" type="ORF">B7P43_G16720</name>
</gene>
<keyword evidence="2" id="KW-1185">Reference proteome</keyword>
<dbReference type="EMBL" id="NEVH01005308">
    <property type="protein sequence ID" value="PNF38715.1"/>
    <property type="molecule type" value="Genomic_DNA"/>
</dbReference>
<evidence type="ECO:0000313" key="1">
    <source>
        <dbReference type="EMBL" id="PNF38715.1"/>
    </source>
</evidence>
<accession>A0A2J7RD10</accession>
<reference evidence="1 2" key="1">
    <citation type="submission" date="2017-12" db="EMBL/GenBank/DDBJ databases">
        <title>Hemimetabolous genomes reveal molecular basis of termite eusociality.</title>
        <authorList>
            <person name="Harrison M.C."/>
            <person name="Jongepier E."/>
            <person name="Robertson H.M."/>
            <person name="Arning N."/>
            <person name="Bitard-Feildel T."/>
            <person name="Chao H."/>
            <person name="Childers C.P."/>
            <person name="Dinh H."/>
            <person name="Doddapaneni H."/>
            <person name="Dugan S."/>
            <person name="Gowin J."/>
            <person name="Greiner C."/>
            <person name="Han Y."/>
            <person name="Hu H."/>
            <person name="Hughes D.S.T."/>
            <person name="Huylmans A.-K."/>
            <person name="Kemena C."/>
            <person name="Kremer L.P.M."/>
            <person name="Lee S.L."/>
            <person name="Lopez-Ezquerra A."/>
            <person name="Mallet L."/>
            <person name="Monroy-Kuhn J.M."/>
            <person name="Moser A."/>
            <person name="Murali S.C."/>
            <person name="Muzny D.M."/>
            <person name="Otani S."/>
            <person name="Piulachs M.-D."/>
            <person name="Poelchau M."/>
            <person name="Qu J."/>
            <person name="Schaub F."/>
            <person name="Wada-Katsumata A."/>
            <person name="Worley K.C."/>
            <person name="Xie Q."/>
            <person name="Ylla G."/>
            <person name="Poulsen M."/>
            <person name="Gibbs R.A."/>
            <person name="Schal C."/>
            <person name="Richards S."/>
            <person name="Belles X."/>
            <person name="Korb J."/>
            <person name="Bornberg-Bauer E."/>
        </authorList>
    </citation>
    <scope>NUCLEOTIDE SEQUENCE [LARGE SCALE GENOMIC DNA]</scope>
    <source>
        <tissue evidence="1">Whole body</tissue>
    </source>
</reference>
<dbReference type="InParanoid" id="A0A2J7RD10"/>